<sequence length="75" mass="8641">MSLGEKVIEYSTFKKKDDLLKDHFKPTIKLFQSKFLTSFEAVQPINSDLVNYLTSEEVLISNKNLSGYFKVSSFL</sequence>
<accession>A0A9W4T3J7</accession>
<name>A0A9W4T3J7_9GLOM</name>
<keyword evidence="2" id="KW-1185">Reference proteome</keyword>
<reference evidence="1" key="1">
    <citation type="submission" date="2022-08" db="EMBL/GenBank/DDBJ databases">
        <authorList>
            <person name="Kallberg Y."/>
            <person name="Tangrot J."/>
            <person name="Rosling A."/>
        </authorList>
    </citation>
    <scope>NUCLEOTIDE SEQUENCE</scope>
    <source>
        <strain evidence="1">Wild A</strain>
    </source>
</reference>
<dbReference type="EMBL" id="CAMKVN010009208">
    <property type="protein sequence ID" value="CAI2193200.1"/>
    <property type="molecule type" value="Genomic_DNA"/>
</dbReference>
<gene>
    <name evidence="1" type="ORF">FWILDA_LOCUS15955</name>
</gene>
<organism evidence="1 2">
    <name type="scientific">Funneliformis geosporum</name>
    <dbReference type="NCBI Taxonomy" id="1117311"/>
    <lineage>
        <taxon>Eukaryota</taxon>
        <taxon>Fungi</taxon>
        <taxon>Fungi incertae sedis</taxon>
        <taxon>Mucoromycota</taxon>
        <taxon>Glomeromycotina</taxon>
        <taxon>Glomeromycetes</taxon>
        <taxon>Glomerales</taxon>
        <taxon>Glomeraceae</taxon>
        <taxon>Funneliformis</taxon>
    </lineage>
</organism>
<proteinExistence type="predicted"/>
<evidence type="ECO:0000313" key="2">
    <source>
        <dbReference type="Proteomes" id="UP001153678"/>
    </source>
</evidence>
<dbReference type="AlphaFoldDB" id="A0A9W4T3J7"/>
<feature type="non-terminal residue" evidence="1">
    <location>
        <position position="75"/>
    </location>
</feature>
<dbReference type="Proteomes" id="UP001153678">
    <property type="component" value="Unassembled WGS sequence"/>
</dbReference>
<evidence type="ECO:0000313" key="1">
    <source>
        <dbReference type="EMBL" id="CAI2193200.1"/>
    </source>
</evidence>
<comment type="caution">
    <text evidence="1">The sequence shown here is derived from an EMBL/GenBank/DDBJ whole genome shotgun (WGS) entry which is preliminary data.</text>
</comment>
<protein>
    <submittedName>
        <fullName evidence="1">3968_t:CDS:1</fullName>
    </submittedName>
</protein>